<dbReference type="EMBL" id="FOWE01000005">
    <property type="protein sequence ID" value="SFO26308.1"/>
    <property type="molecule type" value="Genomic_DNA"/>
</dbReference>
<name>A0A1I5FR72_9ACTN</name>
<proteinExistence type="predicted"/>
<dbReference type="Proteomes" id="UP000183642">
    <property type="component" value="Unassembled WGS sequence"/>
</dbReference>
<gene>
    <name evidence="1" type="ORF">SAMN05660359_02344</name>
</gene>
<dbReference type="RefSeq" id="WP_177225172.1">
    <property type="nucleotide sequence ID" value="NZ_FOWE01000005.1"/>
</dbReference>
<protein>
    <submittedName>
        <fullName evidence="1">Uncharacterized protein</fullName>
    </submittedName>
</protein>
<evidence type="ECO:0000313" key="2">
    <source>
        <dbReference type="Proteomes" id="UP000183642"/>
    </source>
</evidence>
<evidence type="ECO:0000313" key="1">
    <source>
        <dbReference type="EMBL" id="SFO26308.1"/>
    </source>
</evidence>
<reference evidence="2" key="1">
    <citation type="submission" date="2016-10" db="EMBL/GenBank/DDBJ databases">
        <authorList>
            <person name="Varghese N."/>
            <person name="Submissions S."/>
        </authorList>
    </citation>
    <scope>NUCLEOTIDE SEQUENCE [LARGE SCALE GENOMIC DNA]</scope>
    <source>
        <strain evidence="2">DSM 43161</strain>
    </source>
</reference>
<organism evidence="1 2">
    <name type="scientific">Geodermatophilus obscurus</name>
    <dbReference type="NCBI Taxonomy" id="1861"/>
    <lineage>
        <taxon>Bacteria</taxon>
        <taxon>Bacillati</taxon>
        <taxon>Actinomycetota</taxon>
        <taxon>Actinomycetes</taxon>
        <taxon>Geodermatophilales</taxon>
        <taxon>Geodermatophilaceae</taxon>
        <taxon>Geodermatophilus</taxon>
    </lineage>
</organism>
<dbReference type="AlphaFoldDB" id="A0A1I5FR72"/>
<sequence length="45" mass="4430">MTVGVIAAPLVAAPAGLTGLGPALVLELVAAHAVREEPYRPAVPA</sequence>
<accession>A0A1I5FR72</accession>
<keyword evidence="2" id="KW-1185">Reference proteome</keyword>